<feature type="region of interest" description="Disordered" evidence="13">
    <location>
        <begin position="1"/>
        <end position="70"/>
    </location>
</feature>
<keyword evidence="5 12" id="KW-0728">SH3 domain</keyword>
<feature type="region of interest" description="Disordered" evidence="13">
    <location>
        <begin position="398"/>
        <end position="423"/>
    </location>
</feature>
<dbReference type="InterPro" id="IPR036028">
    <property type="entry name" value="SH3-like_dom_sf"/>
</dbReference>
<evidence type="ECO:0000256" key="4">
    <source>
        <dbReference type="ARBA" id="ARBA00007014"/>
    </source>
</evidence>
<dbReference type="SUPFAM" id="SSF52540">
    <property type="entry name" value="P-loop containing nucleoside triphosphate hydrolases"/>
    <property type="match status" value="1"/>
</dbReference>
<evidence type="ECO:0000256" key="10">
    <source>
        <dbReference type="ARBA" id="ARBA00024392"/>
    </source>
</evidence>
<feature type="domain" description="Guanylate kinase-like" evidence="15">
    <location>
        <begin position="449"/>
        <end position="630"/>
    </location>
</feature>
<dbReference type="InterPro" id="IPR001478">
    <property type="entry name" value="PDZ"/>
</dbReference>
<keyword evidence="8" id="KW-0965">Cell junction</keyword>
<dbReference type="RefSeq" id="XP_020484002.1">
    <property type="nucleotide sequence ID" value="XM_020628346.3"/>
</dbReference>
<dbReference type="Gene3D" id="2.30.30.40">
    <property type="entry name" value="SH3 Domains"/>
    <property type="match status" value="1"/>
</dbReference>
<dbReference type="CDD" id="cd12036">
    <property type="entry name" value="SH3_MPP5"/>
    <property type="match status" value="1"/>
</dbReference>
<dbReference type="PROSITE" id="PS50002">
    <property type="entry name" value="SH3"/>
    <property type="match status" value="1"/>
</dbReference>
<dbReference type="InterPro" id="IPR004172">
    <property type="entry name" value="L27_dom"/>
</dbReference>
<evidence type="ECO:0000256" key="1">
    <source>
        <dbReference type="ARBA" id="ARBA00004202"/>
    </source>
</evidence>
<dbReference type="PROSITE" id="PS50106">
    <property type="entry name" value="PDZ"/>
    <property type="match status" value="1"/>
</dbReference>
<feature type="compositionally biased region" description="Basic and acidic residues" evidence="13">
    <location>
        <begin position="42"/>
        <end position="69"/>
    </location>
</feature>
<keyword evidence="6" id="KW-1003">Cell membrane</keyword>
<dbReference type="SUPFAM" id="SSF101288">
    <property type="entry name" value="L27 domain"/>
    <property type="match status" value="2"/>
</dbReference>
<evidence type="ECO:0000256" key="3">
    <source>
        <dbReference type="ARBA" id="ARBA00004282"/>
    </source>
</evidence>
<dbReference type="PROSITE" id="PS00856">
    <property type="entry name" value="GUANYLATE_KINASE_1"/>
    <property type="match status" value="1"/>
</dbReference>
<dbReference type="InterPro" id="IPR035601">
    <property type="entry name" value="MPP5_SH3"/>
</dbReference>
<feature type="domain" description="L27" evidence="17">
    <location>
        <begin position="165"/>
        <end position="217"/>
    </location>
</feature>
<dbReference type="PROSITE" id="PS51022">
    <property type="entry name" value="L27"/>
    <property type="match status" value="1"/>
</dbReference>
<evidence type="ECO:0000259" key="15">
    <source>
        <dbReference type="PROSITE" id="PS50052"/>
    </source>
</evidence>
<dbReference type="InterPro" id="IPR020590">
    <property type="entry name" value="Guanylate_kinase_CS"/>
</dbReference>
<dbReference type="InterPro" id="IPR050716">
    <property type="entry name" value="MAGUK"/>
</dbReference>
<dbReference type="InterPro" id="IPR008144">
    <property type="entry name" value="Guanylate_kin-like_dom"/>
</dbReference>
<dbReference type="SMART" id="SM00228">
    <property type="entry name" value="PDZ"/>
    <property type="match status" value="1"/>
</dbReference>
<proteinExistence type="inferred from homology"/>
<feature type="compositionally biased region" description="Basic residues" evidence="13">
    <location>
        <begin position="406"/>
        <end position="420"/>
    </location>
</feature>
<dbReference type="InterPro" id="IPR036892">
    <property type="entry name" value="L27_dom_sf"/>
</dbReference>
<evidence type="ECO:0000259" key="17">
    <source>
        <dbReference type="PROSITE" id="PS51022"/>
    </source>
</evidence>
<dbReference type="FunFam" id="3.30.63.10:FF:000002">
    <property type="entry name" value="Guanylate kinase 1"/>
    <property type="match status" value="1"/>
</dbReference>
<dbReference type="Pfam" id="PF09060">
    <property type="entry name" value="L27_N"/>
    <property type="match status" value="1"/>
</dbReference>
<evidence type="ECO:0000256" key="11">
    <source>
        <dbReference type="ARBA" id="ARBA00031033"/>
    </source>
</evidence>
<accession>A0A3Q3F3K8</accession>
<dbReference type="InterPro" id="IPR015145">
    <property type="entry name" value="L27_N"/>
</dbReference>
<dbReference type="InterPro" id="IPR036034">
    <property type="entry name" value="PDZ_sf"/>
</dbReference>
<evidence type="ECO:0000256" key="13">
    <source>
        <dbReference type="SAM" id="MobiDB-lite"/>
    </source>
</evidence>
<keyword evidence="19" id="KW-1185">Reference proteome</keyword>
<dbReference type="InterPro" id="IPR008145">
    <property type="entry name" value="GK/Ca_channel_bsu"/>
</dbReference>
<protein>
    <recommendedName>
        <fullName evidence="10">Protein PALS1</fullName>
    </recommendedName>
    <alternativeName>
        <fullName evidence="11">Protein associated with Lin-7 1</fullName>
    </alternativeName>
</protein>
<dbReference type="SUPFAM" id="SSF50156">
    <property type="entry name" value="PDZ domain-like"/>
    <property type="match status" value="1"/>
</dbReference>
<dbReference type="GO" id="GO:0016324">
    <property type="term" value="C:apical plasma membrane"/>
    <property type="evidence" value="ECO:0007669"/>
    <property type="project" value="UniProtKB-SubCell"/>
</dbReference>
<dbReference type="InterPro" id="IPR001452">
    <property type="entry name" value="SH3_domain"/>
</dbReference>
<dbReference type="CDD" id="cd00071">
    <property type="entry name" value="GMPK"/>
    <property type="match status" value="1"/>
</dbReference>
<dbReference type="PANTHER" id="PTHR23122">
    <property type="entry name" value="MEMBRANE-ASSOCIATED GUANYLATE KINASE MAGUK"/>
    <property type="match status" value="1"/>
</dbReference>
<keyword evidence="9" id="KW-0472">Membrane</keyword>
<dbReference type="InterPro" id="IPR027417">
    <property type="entry name" value="P-loop_NTPase"/>
</dbReference>
<dbReference type="Pfam" id="PF00625">
    <property type="entry name" value="Guanylate_kin"/>
    <property type="match status" value="1"/>
</dbReference>
<dbReference type="Gene3D" id="1.10.287.650">
    <property type="entry name" value="L27 domain"/>
    <property type="match status" value="2"/>
</dbReference>
<organism evidence="18 19">
    <name type="scientific">Labrus bergylta</name>
    <name type="common">ballan wrasse</name>
    <dbReference type="NCBI Taxonomy" id="56723"/>
    <lineage>
        <taxon>Eukaryota</taxon>
        <taxon>Metazoa</taxon>
        <taxon>Chordata</taxon>
        <taxon>Craniata</taxon>
        <taxon>Vertebrata</taxon>
        <taxon>Euteleostomi</taxon>
        <taxon>Actinopterygii</taxon>
        <taxon>Neopterygii</taxon>
        <taxon>Teleostei</taxon>
        <taxon>Neoteleostei</taxon>
        <taxon>Acanthomorphata</taxon>
        <taxon>Eupercaria</taxon>
        <taxon>Labriformes</taxon>
        <taxon>Labridae</taxon>
        <taxon>Labrus</taxon>
    </lineage>
</organism>
<dbReference type="STRING" id="56723.ENSLBEP00000014199"/>
<evidence type="ECO:0000256" key="9">
    <source>
        <dbReference type="ARBA" id="ARBA00023136"/>
    </source>
</evidence>
<dbReference type="AlphaFoldDB" id="A0A3Q3F3K8"/>
<dbReference type="SMART" id="SM00326">
    <property type="entry name" value="SH3"/>
    <property type="match status" value="1"/>
</dbReference>
<reference evidence="18" key="2">
    <citation type="submission" date="2025-09" db="UniProtKB">
        <authorList>
            <consortium name="Ensembl"/>
        </authorList>
    </citation>
    <scope>IDENTIFICATION</scope>
</reference>
<dbReference type="InParanoid" id="A0A3Q3F3K8"/>
<dbReference type="PROSITE" id="PS50052">
    <property type="entry name" value="GUANYLATE_KINASE_2"/>
    <property type="match status" value="1"/>
</dbReference>
<feature type="domain" description="PDZ" evidence="16">
    <location>
        <begin position="229"/>
        <end position="309"/>
    </location>
</feature>
<evidence type="ECO:0000256" key="6">
    <source>
        <dbReference type="ARBA" id="ARBA00022475"/>
    </source>
</evidence>
<dbReference type="CTD" id="100422734"/>
<dbReference type="SMART" id="SM00072">
    <property type="entry name" value="GuKc"/>
    <property type="match status" value="1"/>
</dbReference>
<evidence type="ECO:0000313" key="19">
    <source>
        <dbReference type="Proteomes" id="UP000261660"/>
    </source>
</evidence>
<evidence type="ECO:0000259" key="14">
    <source>
        <dbReference type="PROSITE" id="PS50002"/>
    </source>
</evidence>
<dbReference type="Gene3D" id="3.40.50.300">
    <property type="entry name" value="P-loop containing nucleotide triphosphate hydrolases"/>
    <property type="match status" value="1"/>
</dbReference>
<evidence type="ECO:0000256" key="12">
    <source>
        <dbReference type="PROSITE-ProRule" id="PRU00192"/>
    </source>
</evidence>
<dbReference type="Pfam" id="PF00595">
    <property type="entry name" value="PDZ"/>
    <property type="match status" value="1"/>
</dbReference>
<dbReference type="Proteomes" id="UP000261660">
    <property type="component" value="Unplaced"/>
</dbReference>
<dbReference type="GO" id="GO:0008104">
    <property type="term" value="P:intracellular protein localization"/>
    <property type="evidence" value="ECO:0007669"/>
    <property type="project" value="UniProtKB-ARBA"/>
</dbReference>
<dbReference type="FunFam" id="2.30.42.10:FF:000088">
    <property type="entry name" value="MAGUK p55 subfamily member 5"/>
    <property type="match status" value="1"/>
</dbReference>
<comment type="similarity">
    <text evidence="4">Belongs to the MAGUK family.</text>
</comment>
<reference evidence="18" key="1">
    <citation type="submission" date="2025-08" db="UniProtKB">
        <authorList>
            <consortium name="Ensembl"/>
        </authorList>
    </citation>
    <scope>IDENTIFICATION</scope>
</reference>
<evidence type="ECO:0000256" key="5">
    <source>
        <dbReference type="ARBA" id="ARBA00022443"/>
    </source>
</evidence>
<dbReference type="Pfam" id="PF07653">
    <property type="entry name" value="SH3_2"/>
    <property type="match status" value="1"/>
</dbReference>
<comment type="subcellular location">
    <subcellularLocation>
        <location evidence="2">Apical cell membrane</location>
    </subcellularLocation>
    <subcellularLocation>
        <location evidence="3">Cell junction</location>
    </subcellularLocation>
    <subcellularLocation>
        <location evidence="1">Cell membrane</location>
        <topology evidence="1">Peripheral membrane protein</topology>
    </subcellularLocation>
</comment>
<evidence type="ECO:0000259" key="16">
    <source>
        <dbReference type="PROSITE" id="PS50106"/>
    </source>
</evidence>
<dbReference type="GeneTree" id="ENSGT00940000156087"/>
<name>A0A3Q3F3K8_9LABR</name>
<feature type="domain" description="SH3" evidence="14">
    <location>
        <begin position="318"/>
        <end position="390"/>
    </location>
</feature>
<dbReference type="Ensembl" id="ENSLBET00000015023.1">
    <property type="protein sequence ID" value="ENSLBEP00000014199.1"/>
    <property type="gene ID" value="ENSLBEG00000011046.1"/>
</dbReference>
<evidence type="ECO:0000313" key="18">
    <source>
        <dbReference type="Ensembl" id="ENSLBEP00000014199.1"/>
    </source>
</evidence>
<dbReference type="Gene3D" id="2.30.42.10">
    <property type="match status" value="1"/>
</dbReference>
<evidence type="ECO:0000256" key="7">
    <source>
        <dbReference type="ARBA" id="ARBA00022737"/>
    </source>
</evidence>
<dbReference type="CDD" id="cd06798">
    <property type="entry name" value="PDZ_MPP5-like"/>
    <property type="match status" value="1"/>
</dbReference>
<sequence length="645" mass="73154">MITSHMNGFVQEASGQAKSHRERAVDCPGEESNPAKGPHSGAKMERIQHYQEELRKRREEEGRGKHDIDPNASLRLKKLSQNPKVGIDNPTFEGKEKAKDTCSQDPVADLVELLQALKWASHILSDTQSQQDVDLLMRLVAKEDFRNAYTIYSAVAQQKSRVSPNSPLTAQAEDLCQEVQRILQSSQQKEGLELQALLTNPHLQAHDSVAVQEMGEENVTQYLGETVKLVRLEKARDTPLGATVRNDMDSVVVSRVVKGGAAESSGLLNEGDEILEINGVSIRGKNVNEVHDLLQQMHGTLTFLLIPSSQIKPAPHRQTVMHVRAYFDYDPSDDPFVPCRELGLSFHKGDILHVISQDDPNWWQAYRDGDEENQPLAGLIPGKSFQQQRESLKKTITDRSREHQGKHWYAKKSKKQRKKSTVTLSRNTDYDDILTYEEMSLYHQPANRKRPVALIGPTNSGHDELRRRLLSIEPEKFAVAIPHTTRNPKIHERNGREYHFVSRPGFEADLAAGKFIESGEYEKNLYGTSTDSVRHVVNSGRIVLLCLHTRSLRVLRSYNLKPFVIFIAPPSQERLRTLLATGGKTPKPEDLKEVIEQAREMEHNFGHFFDATIVNMDPDQAFHELRRLIDKLDTEPQWVPTSWLC</sequence>
<dbReference type="GeneID" id="109979441"/>
<keyword evidence="7" id="KW-0677">Repeat</keyword>
<evidence type="ECO:0000256" key="8">
    <source>
        <dbReference type="ARBA" id="ARBA00022949"/>
    </source>
</evidence>
<dbReference type="GO" id="GO:0005911">
    <property type="term" value="C:cell-cell junction"/>
    <property type="evidence" value="ECO:0007669"/>
    <property type="project" value="UniProtKB-ARBA"/>
</dbReference>
<evidence type="ECO:0000256" key="2">
    <source>
        <dbReference type="ARBA" id="ARBA00004221"/>
    </source>
</evidence>
<dbReference type="SUPFAM" id="SSF50044">
    <property type="entry name" value="SH3-domain"/>
    <property type="match status" value="1"/>
</dbReference>